<dbReference type="OrthoDB" id="10502674at2759"/>
<keyword evidence="1" id="KW-0472">Membrane</keyword>
<organism evidence="3 4">
    <name type="scientific">Dictyostelium purpureum</name>
    <name type="common">Slime mold</name>
    <dbReference type="NCBI Taxonomy" id="5786"/>
    <lineage>
        <taxon>Eukaryota</taxon>
        <taxon>Amoebozoa</taxon>
        <taxon>Evosea</taxon>
        <taxon>Eumycetozoa</taxon>
        <taxon>Dictyostelia</taxon>
        <taxon>Dictyosteliales</taxon>
        <taxon>Dictyosteliaceae</taxon>
        <taxon>Dictyostelium</taxon>
    </lineage>
</organism>
<gene>
    <name evidence="3" type="ORF">DICPUDRAFT_52734</name>
</gene>
<feature type="transmembrane region" description="Helical" evidence="1">
    <location>
        <begin position="142"/>
        <end position="163"/>
    </location>
</feature>
<name>F0Z9T2_DICPU</name>
<dbReference type="KEGG" id="dpp:DICPUDRAFT_52734"/>
<reference evidence="4" key="1">
    <citation type="journal article" date="2011" name="Genome Biol.">
        <title>Comparative genomics of the social amoebae Dictyostelium discoideum and Dictyostelium purpureum.</title>
        <authorList>
            <consortium name="US DOE Joint Genome Institute (JGI-PGF)"/>
            <person name="Sucgang R."/>
            <person name="Kuo A."/>
            <person name="Tian X."/>
            <person name="Salerno W."/>
            <person name="Parikh A."/>
            <person name="Feasley C.L."/>
            <person name="Dalin E."/>
            <person name="Tu H."/>
            <person name="Huang E."/>
            <person name="Barry K."/>
            <person name="Lindquist E."/>
            <person name="Shapiro H."/>
            <person name="Bruce D."/>
            <person name="Schmutz J."/>
            <person name="Salamov A."/>
            <person name="Fey P."/>
            <person name="Gaudet P."/>
            <person name="Anjard C."/>
            <person name="Babu M.M."/>
            <person name="Basu S."/>
            <person name="Bushmanova Y."/>
            <person name="van der Wel H."/>
            <person name="Katoh-Kurasawa M."/>
            <person name="Dinh C."/>
            <person name="Coutinho P.M."/>
            <person name="Saito T."/>
            <person name="Elias M."/>
            <person name="Schaap P."/>
            <person name="Kay R.R."/>
            <person name="Henrissat B."/>
            <person name="Eichinger L."/>
            <person name="Rivero F."/>
            <person name="Putnam N.H."/>
            <person name="West C.M."/>
            <person name="Loomis W.F."/>
            <person name="Chisholm R.L."/>
            <person name="Shaulsky G."/>
            <person name="Strassmann J.E."/>
            <person name="Queller D.C."/>
            <person name="Kuspa A."/>
            <person name="Grigoriev I.V."/>
        </authorList>
    </citation>
    <scope>NUCLEOTIDE SEQUENCE [LARGE SCALE GENOMIC DNA]</scope>
    <source>
        <strain evidence="4">QSDP1</strain>
    </source>
</reference>
<keyword evidence="1" id="KW-1133">Transmembrane helix</keyword>
<keyword evidence="4" id="KW-1185">Reference proteome</keyword>
<evidence type="ECO:0000256" key="2">
    <source>
        <dbReference type="SAM" id="SignalP"/>
    </source>
</evidence>
<dbReference type="VEuPathDB" id="AmoebaDB:DICPUDRAFT_52734"/>
<keyword evidence="2" id="KW-0732">Signal</keyword>
<dbReference type="GeneID" id="10510076"/>
<evidence type="ECO:0000256" key="1">
    <source>
        <dbReference type="SAM" id="Phobius"/>
    </source>
</evidence>
<dbReference type="RefSeq" id="XP_003284200.1">
    <property type="nucleotide sequence ID" value="XM_003284152.1"/>
</dbReference>
<feature type="signal peptide" evidence="2">
    <location>
        <begin position="1"/>
        <end position="20"/>
    </location>
</feature>
<feature type="chain" id="PRO_5003264970" evidence="2">
    <location>
        <begin position="21"/>
        <end position="183"/>
    </location>
</feature>
<dbReference type="eggNOG" id="ENOG502RI0Q">
    <property type="taxonomic scope" value="Eukaryota"/>
</dbReference>
<proteinExistence type="predicted"/>
<dbReference type="EMBL" id="GL870960">
    <property type="protein sequence ID" value="EGC39296.1"/>
    <property type="molecule type" value="Genomic_DNA"/>
</dbReference>
<dbReference type="FunCoup" id="F0Z9T2">
    <property type="interactions" value="233"/>
</dbReference>
<dbReference type="AlphaFoldDB" id="F0Z9T2"/>
<sequence length="183" mass="21296">MSNNKIIVFFIFAFITFVYSEAIIKLDYCSTENCQQNPSRDQCIKKLFKDSSSKYAHITIPNYPNSVLVYDQLYSFTYYPEAKMIEVYGGYQRGRRNFSYPIVEIPNDIYNQTECNFIDTDQCYISVMCNYNPTKDKERLEIALGVVLPLVVILLTVLGVILYKRFAANRNDQYIPLPSYNAI</sequence>
<dbReference type="Proteomes" id="UP000001064">
    <property type="component" value="Unassembled WGS sequence"/>
</dbReference>
<dbReference type="OMA" id="LYSFTYY"/>
<accession>F0Z9T2</accession>
<protein>
    <submittedName>
        <fullName evidence="3">Uncharacterized protein</fullName>
    </submittedName>
</protein>
<keyword evidence="1" id="KW-0812">Transmembrane</keyword>
<evidence type="ECO:0000313" key="4">
    <source>
        <dbReference type="Proteomes" id="UP000001064"/>
    </source>
</evidence>
<evidence type="ECO:0000313" key="3">
    <source>
        <dbReference type="EMBL" id="EGC39296.1"/>
    </source>
</evidence>
<dbReference type="InParanoid" id="F0Z9T2"/>